<evidence type="ECO:0000313" key="2">
    <source>
        <dbReference type="EMBL" id="WFD27833.1"/>
    </source>
</evidence>
<dbReference type="PANTHER" id="PTHR12358:SF31">
    <property type="entry name" value="ACYLGLYCEROL KINASE, MITOCHONDRIAL"/>
    <property type="match status" value="1"/>
</dbReference>
<keyword evidence="2" id="KW-0418">Kinase</keyword>
<dbReference type="EMBL" id="CP119896">
    <property type="protein sequence ID" value="WFD27833.1"/>
    <property type="molecule type" value="Genomic_DNA"/>
</dbReference>
<organism evidence="2 3">
    <name type="scientific">Malassezia nana</name>
    <dbReference type="NCBI Taxonomy" id="180528"/>
    <lineage>
        <taxon>Eukaryota</taxon>
        <taxon>Fungi</taxon>
        <taxon>Dikarya</taxon>
        <taxon>Basidiomycota</taxon>
        <taxon>Ustilaginomycotina</taxon>
        <taxon>Malasseziomycetes</taxon>
        <taxon>Malasseziales</taxon>
        <taxon>Malasseziaceae</taxon>
        <taxon>Malassezia</taxon>
    </lineage>
</organism>
<accession>A0AAF0J4B7</accession>
<evidence type="ECO:0000259" key="1">
    <source>
        <dbReference type="PROSITE" id="PS50146"/>
    </source>
</evidence>
<dbReference type="InterPro" id="IPR050187">
    <property type="entry name" value="Lipid_Phosphate_FormReg"/>
</dbReference>
<dbReference type="AlphaFoldDB" id="A0AAF0J4B7"/>
<dbReference type="Proteomes" id="UP001213623">
    <property type="component" value="Chromosome 5"/>
</dbReference>
<dbReference type="SMART" id="SM00046">
    <property type="entry name" value="DAGKc"/>
    <property type="match status" value="1"/>
</dbReference>
<dbReference type="Gene3D" id="2.60.200.40">
    <property type="match status" value="1"/>
</dbReference>
<reference evidence="2" key="1">
    <citation type="submission" date="2023-03" db="EMBL/GenBank/DDBJ databases">
        <title>Mating type loci evolution in Malassezia.</title>
        <authorList>
            <person name="Coelho M.A."/>
        </authorList>
    </citation>
    <scope>NUCLEOTIDE SEQUENCE</scope>
    <source>
        <strain evidence="2">CBS 9557</strain>
    </source>
</reference>
<dbReference type="EC" id="2.7.1.91" evidence="2"/>
<dbReference type="GO" id="GO:0008481">
    <property type="term" value="F:sphingosine kinase activity"/>
    <property type="evidence" value="ECO:0007669"/>
    <property type="project" value="UniProtKB-EC"/>
</dbReference>
<dbReference type="Pfam" id="PF00781">
    <property type="entry name" value="DAGK_cat"/>
    <property type="match status" value="1"/>
</dbReference>
<gene>
    <name evidence="2" type="primary">LCB4</name>
    <name evidence="2" type="ORF">MNAN1_002839</name>
</gene>
<sequence length="539" mass="59304">MSGAGPAGILHGTRRGKPVVLTLDGTEFRVQLKEKLWVQLPAELVLDARVDAHALTVSMLAPPPPLLSYQRQVSREQWSGRHKQKIMQTLRLFSITLEAPEQEATAFAATLLDAAYPRTTPHRRVLVVCNPQSGQGQGKHMLDIVVRPVLHSAGCHVSIIETEGPAYAYRMGQSLSLDDYDVLACLGGDGTVHEVVNGLASREDVTQALQLPLAPIPCGSGNGLYVSLHGAENGFVHYLACLNVIKGTPHMHELMCITQDAHALTPAWPYTLRGHAADGREYVQYYSFMSQAVGVMADLDIGTEAWRCLGSVRFVLGYIFHTLRNRPCGADVDVLFGPSGTVSLETMRRGSEAAADARETSRAVSATPYALRCGSVLDPIVSAATPYDPTLSDTALVRNEWMRLPMPLSFVYTGKVPYVARTLMAFPYTHPHDGLIDMIAQDQRMPFCEKMRATNHGETGDHIYDHGIHYMKVRALRVTPHNMDAKHRYISIDGEKAPYAPFQAELSDLYMTLLSLDDDEWRAPSLRPPMLDAQVPATS</sequence>
<protein>
    <submittedName>
        <fullName evidence="2">Sphingosine kinase</fullName>
        <ecNumber evidence="2">2.7.1.91</ecNumber>
    </submittedName>
</protein>
<name>A0AAF0J4B7_9BASI</name>
<keyword evidence="3" id="KW-1185">Reference proteome</keyword>
<feature type="domain" description="DAGKc" evidence="1">
    <location>
        <begin position="120"/>
        <end position="261"/>
    </location>
</feature>
<dbReference type="GO" id="GO:0046512">
    <property type="term" value="P:sphingosine biosynthetic process"/>
    <property type="evidence" value="ECO:0007669"/>
    <property type="project" value="TreeGrafter"/>
</dbReference>
<dbReference type="InterPro" id="IPR016064">
    <property type="entry name" value="NAD/diacylglycerol_kinase_sf"/>
</dbReference>
<keyword evidence="2" id="KW-0808">Transferase</keyword>
<dbReference type="SUPFAM" id="SSF111331">
    <property type="entry name" value="NAD kinase/diacylglycerol kinase-like"/>
    <property type="match status" value="1"/>
</dbReference>
<dbReference type="InterPro" id="IPR017438">
    <property type="entry name" value="ATP-NAD_kinase_N"/>
</dbReference>
<dbReference type="PROSITE" id="PS50146">
    <property type="entry name" value="DAGK"/>
    <property type="match status" value="1"/>
</dbReference>
<dbReference type="PANTHER" id="PTHR12358">
    <property type="entry name" value="SPHINGOSINE KINASE"/>
    <property type="match status" value="1"/>
</dbReference>
<proteinExistence type="predicted"/>
<evidence type="ECO:0000313" key="3">
    <source>
        <dbReference type="Proteomes" id="UP001213623"/>
    </source>
</evidence>
<dbReference type="GO" id="GO:0005737">
    <property type="term" value="C:cytoplasm"/>
    <property type="evidence" value="ECO:0007669"/>
    <property type="project" value="TreeGrafter"/>
</dbReference>
<dbReference type="InterPro" id="IPR001206">
    <property type="entry name" value="Diacylglycerol_kinase_cat_dom"/>
</dbReference>
<dbReference type="GO" id="GO:0016020">
    <property type="term" value="C:membrane"/>
    <property type="evidence" value="ECO:0007669"/>
    <property type="project" value="TreeGrafter"/>
</dbReference>
<dbReference type="Gene3D" id="3.40.50.10330">
    <property type="entry name" value="Probable inorganic polyphosphate/atp-NAD kinase, domain 1"/>
    <property type="match status" value="1"/>
</dbReference>